<gene>
    <name evidence="1" type="ORF">ACFFF6_06210</name>
</gene>
<dbReference type="Pfam" id="PF25209">
    <property type="entry name" value="Phage_capsid_4"/>
    <property type="match status" value="1"/>
</dbReference>
<evidence type="ECO:0008006" key="3">
    <source>
        <dbReference type="Google" id="ProtNLM"/>
    </source>
</evidence>
<accession>A0ABV6R9S5</accession>
<reference evidence="1 2" key="1">
    <citation type="submission" date="2024-09" db="EMBL/GenBank/DDBJ databases">
        <authorList>
            <person name="Sun Q."/>
            <person name="Mori K."/>
        </authorList>
    </citation>
    <scope>NUCLEOTIDE SEQUENCE [LARGE SCALE GENOMIC DNA]</scope>
    <source>
        <strain evidence="1 2">CICC 10874</strain>
    </source>
</reference>
<sequence length="343" mass="37422">MTTTNLRAIGEAYNLFERAMNGDLRAKAEVRESLTTSDFPILLGQGYQRKLLAQYATIDPVWAQYSMRSTVPNFKRQRLVDILGGRRGLTRIPEGTEYPARDLDENEYDFSVAKYGDRFPLTWEMVINDELGAFRGLDQVLAADARYTEGTVTADALLNQDHTDLNTGFFGTVVNTPLTADSLQAAIEGLSSKRNAEGQTMVRPELRLVVAPGLEFLAKQLVAAVEVRLTNGNRTTVMNNPLAGMVQVVVEPNLLRNTNAKANTTWMLLPAPGAARPAIVTGFLAGHEAPDLRVKNDQGVRPGGGSIGASEGSFDDDTIQYRVRHVVGAATIDNTFTYASRGA</sequence>
<comment type="caution">
    <text evidence="1">The sequence shown here is derived from an EMBL/GenBank/DDBJ whole genome shotgun (WGS) entry which is preliminary data.</text>
</comment>
<name>A0ABV6R9S5_9MICO</name>
<proteinExistence type="predicted"/>
<dbReference type="Proteomes" id="UP001589793">
    <property type="component" value="Unassembled WGS sequence"/>
</dbReference>
<organism evidence="1 2">
    <name type="scientific">Brachybacterium hainanense</name>
    <dbReference type="NCBI Taxonomy" id="1541174"/>
    <lineage>
        <taxon>Bacteria</taxon>
        <taxon>Bacillati</taxon>
        <taxon>Actinomycetota</taxon>
        <taxon>Actinomycetes</taxon>
        <taxon>Micrococcales</taxon>
        <taxon>Dermabacteraceae</taxon>
        <taxon>Brachybacterium</taxon>
    </lineage>
</organism>
<dbReference type="RefSeq" id="WP_376979193.1">
    <property type="nucleotide sequence ID" value="NZ_JBHLSV010000005.1"/>
</dbReference>
<dbReference type="EMBL" id="JBHLSV010000005">
    <property type="protein sequence ID" value="MFC0673546.1"/>
    <property type="molecule type" value="Genomic_DNA"/>
</dbReference>
<protein>
    <recommendedName>
        <fullName evidence="3">Bacteriophage Mu GpT domain-containing protein</fullName>
    </recommendedName>
</protein>
<keyword evidence="2" id="KW-1185">Reference proteome</keyword>
<evidence type="ECO:0000313" key="1">
    <source>
        <dbReference type="EMBL" id="MFC0673546.1"/>
    </source>
</evidence>
<evidence type="ECO:0000313" key="2">
    <source>
        <dbReference type="Proteomes" id="UP001589793"/>
    </source>
</evidence>